<dbReference type="Proteomes" id="UP000479531">
    <property type="component" value="Unassembled WGS sequence"/>
</dbReference>
<dbReference type="PANTHER" id="PTHR42713">
    <property type="entry name" value="HISTIDINE KINASE-RELATED"/>
    <property type="match status" value="1"/>
</dbReference>
<gene>
    <name evidence="14" type="ORF">ERS852572_00512</name>
    <name evidence="15" type="ORF">GCK47_01075</name>
</gene>
<feature type="coiled-coil region" evidence="11">
    <location>
        <begin position="292"/>
        <end position="319"/>
    </location>
</feature>
<dbReference type="SMART" id="SM00342">
    <property type="entry name" value="HTH_ARAC"/>
    <property type="match status" value="1"/>
</dbReference>
<evidence type="ECO:0000256" key="3">
    <source>
        <dbReference type="ARBA" id="ARBA00022490"/>
    </source>
</evidence>
<dbReference type="Proteomes" id="UP000095350">
    <property type="component" value="Unassembled WGS sequence"/>
</dbReference>
<reference evidence="14 16" key="1">
    <citation type="submission" date="2015-09" db="EMBL/GenBank/DDBJ databases">
        <authorList>
            <consortium name="Pathogen Informatics"/>
        </authorList>
    </citation>
    <scope>NUCLEOTIDE SEQUENCE [LARGE SCALE GENOMIC DNA]</scope>
    <source>
        <strain evidence="14 16">2789STDY5834960</strain>
    </source>
</reference>
<dbReference type="PROSITE" id="PS01124">
    <property type="entry name" value="HTH_ARAC_FAMILY_2"/>
    <property type="match status" value="1"/>
</dbReference>
<dbReference type="InterPro" id="IPR001789">
    <property type="entry name" value="Sig_transdc_resp-reg_receiver"/>
</dbReference>
<evidence type="ECO:0000313" key="16">
    <source>
        <dbReference type="Proteomes" id="UP000095350"/>
    </source>
</evidence>
<dbReference type="InterPro" id="IPR011006">
    <property type="entry name" value="CheY-like_superfamily"/>
</dbReference>
<comment type="function">
    <text evidence="9">May play the central regulatory role in sporulation. It may be an element of the effector pathway responsible for the activation of sporulation genes in response to nutritional stress. Spo0A may act in concert with spo0H (a sigma factor) to control the expression of some genes that are critical to the sporulation process.</text>
</comment>
<evidence type="ECO:0000313" key="14">
    <source>
        <dbReference type="EMBL" id="CUM79476.1"/>
    </source>
</evidence>
<dbReference type="SMART" id="SM00448">
    <property type="entry name" value="REC"/>
    <property type="match status" value="1"/>
</dbReference>
<dbReference type="InterPro" id="IPR020449">
    <property type="entry name" value="Tscrpt_reg_AraC-type_HTH"/>
</dbReference>
<feature type="domain" description="HTH araC/xylS-type" evidence="12">
    <location>
        <begin position="441"/>
        <end position="540"/>
    </location>
</feature>
<evidence type="ECO:0000256" key="2">
    <source>
        <dbReference type="ARBA" id="ARBA00018672"/>
    </source>
</evidence>
<dbReference type="Pfam" id="PF00072">
    <property type="entry name" value="Response_reg"/>
    <property type="match status" value="1"/>
</dbReference>
<keyword evidence="6" id="KW-0805">Transcription regulation</keyword>
<dbReference type="SUPFAM" id="SSF52172">
    <property type="entry name" value="CheY-like"/>
    <property type="match status" value="1"/>
</dbReference>
<evidence type="ECO:0000256" key="10">
    <source>
        <dbReference type="PROSITE-ProRule" id="PRU00169"/>
    </source>
</evidence>
<dbReference type="PaxDb" id="166486-ERS852572_00512"/>
<dbReference type="EMBL" id="CYXZ01000003">
    <property type="protein sequence ID" value="CUM79476.1"/>
    <property type="molecule type" value="Genomic_DNA"/>
</dbReference>
<organism evidence="14 16">
    <name type="scientific">Roseburia intestinalis</name>
    <dbReference type="NCBI Taxonomy" id="166486"/>
    <lineage>
        <taxon>Bacteria</taxon>
        <taxon>Bacillati</taxon>
        <taxon>Bacillota</taxon>
        <taxon>Clostridia</taxon>
        <taxon>Lachnospirales</taxon>
        <taxon>Lachnospiraceae</taxon>
        <taxon>Roseburia</taxon>
    </lineage>
</organism>
<keyword evidence="7" id="KW-0238">DNA-binding</keyword>
<keyword evidence="8" id="KW-0804">Transcription</keyword>
<dbReference type="Gene3D" id="3.40.50.2300">
    <property type="match status" value="1"/>
</dbReference>
<dbReference type="OrthoDB" id="9794370at2"/>
<keyword evidence="4 10" id="KW-0597">Phosphoprotein</keyword>
<protein>
    <recommendedName>
        <fullName evidence="2">Stage 0 sporulation protein A homolog</fullName>
    </recommendedName>
</protein>
<dbReference type="Pfam" id="PF12833">
    <property type="entry name" value="HTH_18"/>
    <property type="match status" value="1"/>
</dbReference>
<keyword evidence="11" id="KW-0175">Coiled coil</keyword>
<dbReference type="AlphaFoldDB" id="A0A173RP34"/>
<dbReference type="GO" id="GO:0043565">
    <property type="term" value="F:sequence-specific DNA binding"/>
    <property type="evidence" value="ECO:0007669"/>
    <property type="project" value="InterPro"/>
</dbReference>
<keyword evidence="5" id="KW-0902">Two-component regulatory system</keyword>
<dbReference type="CDD" id="cd17536">
    <property type="entry name" value="REC_YesN-like"/>
    <property type="match status" value="1"/>
</dbReference>
<dbReference type="InterPro" id="IPR018060">
    <property type="entry name" value="HTH_AraC"/>
</dbReference>
<dbReference type="STRING" id="166486.ERS852572_00512"/>
<evidence type="ECO:0000313" key="15">
    <source>
        <dbReference type="EMBL" id="MVQ44334.1"/>
    </source>
</evidence>
<dbReference type="InterPro" id="IPR051552">
    <property type="entry name" value="HptR"/>
</dbReference>
<proteinExistence type="predicted"/>
<dbReference type="Gene3D" id="1.10.10.60">
    <property type="entry name" value="Homeodomain-like"/>
    <property type="match status" value="2"/>
</dbReference>
<accession>A0A173RP34</accession>
<dbReference type="PRINTS" id="PR00032">
    <property type="entry name" value="HTHARAC"/>
</dbReference>
<dbReference type="GO" id="GO:0005737">
    <property type="term" value="C:cytoplasm"/>
    <property type="evidence" value="ECO:0007669"/>
    <property type="project" value="UniProtKB-SubCell"/>
</dbReference>
<evidence type="ECO:0000256" key="11">
    <source>
        <dbReference type="SAM" id="Coils"/>
    </source>
</evidence>
<evidence type="ECO:0000256" key="9">
    <source>
        <dbReference type="ARBA" id="ARBA00024867"/>
    </source>
</evidence>
<name>A0A173RP34_9FIRM</name>
<dbReference type="SUPFAM" id="SSF46689">
    <property type="entry name" value="Homeodomain-like"/>
    <property type="match status" value="2"/>
</dbReference>
<dbReference type="PANTHER" id="PTHR42713:SF3">
    <property type="entry name" value="TRANSCRIPTIONAL REGULATORY PROTEIN HPTR"/>
    <property type="match status" value="1"/>
</dbReference>
<evidence type="ECO:0000256" key="4">
    <source>
        <dbReference type="ARBA" id="ARBA00022553"/>
    </source>
</evidence>
<evidence type="ECO:0000256" key="6">
    <source>
        <dbReference type="ARBA" id="ARBA00023015"/>
    </source>
</evidence>
<comment type="subcellular location">
    <subcellularLocation>
        <location evidence="1">Cytoplasm</location>
    </subcellularLocation>
</comment>
<dbReference type="GO" id="GO:0003700">
    <property type="term" value="F:DNA-binding transcription factor activity"/>
    <property type="evidence" value="ECO:0007669"/>
    <property type="project" value="InterPro"/>
</dbReference>
<keyword evidence="3" id="KW-0963">Cytoplasm</keyword>
<evidence type="ECO:0000256" key="8">
    <source>
        <dbReference type="ARBA" id="ARBA00023163"/>
    </source>
</evidence>
<dbReference type="InterPro" id="IPR009057">
    <property type="entry name" value="Homeodomain-like_sf"/>
</dbReference>
<sequence length="551" mass="63844">MMGETETMLKIFLAEDEIVMREGIRNNIAWQEEGFEFVGEASDGELAYPMIQKLKPDILITDIRMPFMDGLELSRIVKQELPDTSILILSGYGEFDYAKEAISIGVEDYLLKPVTSAQLLEAIRRIAEKIYGRRGRQEETKNEKEQKTLTKRRLFRHIVSGEHSFSEVLKEAREQEIELAAERYNVLMLQLFFEDGTETFYEKDEAFEDHMEQFFAYGSSVICAKLSCGEYHLVLKEENGVTLEQLKNAIEQELEIYLCGENKIDYAAVYGIPVTRFSEIKKCYEEANLLFAKRYSLEKNKITEQVKKIENEMETKETLDLGELNVSGIDRRQVEQFLYTGRKEEVSGFVDDYFRKISNGSLQSVLLRQYVLMDLYVSAVSVLEKSGYTSENLLEQYKDAQKMEIFLGTAGQAREYIKNLFGAVIELREQGMERRYDNLIQHAKAYIEDNYNHEDISLNMVASEVNLSSSHFSTVFGQETGVTFVEYLTKVRMDKAKQLLRTTGTKTTEIAFEVGFRDAHYFSNLFKKTQGCTPREYRNRSDRPEQEQEKL</sequence>
<reference evidence="15 17" key="2">
    <citation type="submission" date="2019-10" db="EMBL/GenBank/DDBJ databases">
        <title>Roseburia spp. ameliorate alcoholic fatty liver via restoration of gut barrier function.</title>
        <authorList>
            <person name="Seo B."/>
            <person name="Ko G."/>
        </authorList>
    </citation>
    <scope>NUCLEOTIDE SEQUENCE [LARGE SCALE GENOMIC DNA]</scope>
    <source>
        <strain evidence="15 17">SNUG30017</strain>
    </source>
</reference>
<dbReference type="PROSITE" id="PS50110">
    <property type="entry name" value="RESPONSE_REGULATORY"/>
    <property type="match status" value="1"/>
</dbReference>
<evidence type="ECO:0000259" key="13">
    <source>
        <dbReference type="PROSITE" id="PS50110"/>
    </source>
</evidence>
<evidence type="ECO:0000256" key="7">
    <source>
        <dbReference type="ARBA" id="ARBA00023125"/>
    </source>
</evidence>
<dbReference type="GO" id="GO:0000160">
    <property type="term" value="P:phosphorelay signal transduction system"/>
    <property type="evidence" value="ECO:0007669"/>
    <property type="project" value="UniProtKB-KW"/>
</dbReference>
<feature type="modified residue" description="4-aspartylphosphate" evidence="10">
    <location>
        <position position="62"/>
    </location>
</feature>
<evidence type="ECO:0000256" key="1">
    <source>
        <dbReference type="ARBA" id="ARBA00004496"/>
    </source>
</evidence>
<evidence type="ECO:0000259" key="12">
    <source>
        <dbReference type="PROSITE" id="PS01124"/>
    </source>
</evidence>
<evidence type="ECO:0000313" key="17">
    <source>
        <dbReference type="Proteomes" id="UP000479531"/>
    </source>
</evidence>
<feature type="domain" description="Response regulatory" evidence="13">
    <location>
        <begin position="10"/>
        <end position="127"/>
    </location>
</feature>
<evidence type="ECO:0000256" key="5">
    <source>
        <dbReference type="ARBA" id="ARBA00023012"/>
    </source>
</evidence>
<dbReference type="EMBL" id="WGGT01000001">
    <property type="protein sequence ID" value="MVQ44334.1"/>
    <property type="molecule type" value="Genomic_DNA"/>
</dbReference>